<dbReference type="Pfam" id="PF17963">
    <property type="entry name" value="Big_9"/>
    <property type="match status" value="1"/>
</dbReference>
<dbReference type="Gene3D" id="3.40.50.410">
    <property type="entry name" value="von Willebrand factor, type A domain"/>
    <property type="match status" value="2"/>
</dbReference>
<evidence type="ECO:0000256" key="1">
    <source>
        <dbReference type="ARBA" id="ARBA00022837"/>
    </source>
</evidence>
<dbReference type="InterPro" id="IPR036465">
    <property type="entry name" value="vWFA_dom_sf"/>
</dbReference>
<dbReference type="PROSITE" id="PS00330">
    <property type="entry name" value="HEMOLYSIN_CALCIUM"/>
    <property type="match status" value="3"/>
</dbReference>
<dbReference type="Pfam" id="PF17803">
    <property type="entry name" value="Cadherin_4"/>
    <property type="match status" value="1"/>
</dbReference>
<dbReference type="NCBIfam" id="TIGR03661">
    <property type="entry name" value="T1SS_VCA0849"/>
    <property type="match status" value="1"/>
</dbReference>
<dbReference type="GO" id="GO:0005509">
    <property type="term" value="F:calcium ion binding"/>
    <property type="evidence" value="ECO:0007669"/>
    <property type="project" value="InterPro"/>
</dbReference>
<dbReference type="NCBIfam" id="TIGR01965">
    <property type="entry name" value="VCBS_repeat"/>
    <property type="match status" value="6"/>
</dbReference>
<sequence length="2161" mass="217684">MATSIGVVRQVIGEVHAVAGDGTRRLLTEGDRVHVGEQLVTGATGAIAITLGNGNELTLGRDSSLPLTRQLLAGSQEATPAADAPPVTPSQGDLTDVERLQAAIEAGVDPTLEAEATAAGPGSSGGAGGAGGGHSFVLLSEVGGAVDPQIGFPTAGFNSAPEFLVGEGFELPDLEAPPVQPINGLPQAIDDHLDVNEGEAGGSGNVLDNDDGGTDLPASFVSWNGISGTPGEGGSLWVDTPYGQVRLGPDGSYEFVLNNGSPAVEGLDDGEEVTLVYDYSMQDGNGDQSDAKLIITIRGSNDVPEVEIGYHDPRGAGDRAYVYEAGLSPNGSDAASNSEFTGGTFTLSDPDGLDDLVAVTINGTTVALGSLAGTSFAGTYGTLTVTGYDPATGVATYQYELTSPSNDGPGAETDVFTLTVTDGTATSAPAAITIEIIDDLPTARADSASVTEGGSVSGNVVTGVGAGSVADSFGADGPGSSAVVGVRAGSDTGTPASGGLGASIVGSYGTLVLNADGSYTYHSTADALSAGAVDVFTYTIVDADGDLSTTTLTIDLSSITVVGEVGAEADTSVREAALSFGSDPDSDDEIASGTLVGSGGVGGYSFSLVGSASGAYGTLVLNADGSYTYTLTTPASMPTGDNGSNAQAQETFTFQVTDANGNTGTGTLTIDIIDDVPQAHADSATVIEGGSVSGNVVTGVGAGSVADGFGADGPGSSAVVGVRAGSDTGTPASGGLGGLGIAGAYGTLILNADGSYTYHSTADALTAGAVDVFTYSIIDADGDLSTTTLTIDLTDITVTGGVDACADTSVREAALPFGSNPGSNDEFASGTLVGSGGVGGYSFSLVGSASGTYGTLQLNADGTYTYTLTTPASSPTGDNGHNLQAQETFIFLVTDANGNTGTGTLTIDIIDDVPKARDTWAPKALDDEGLPGGIPGGSGDAPGQATSVSGHLDYRGGADGVQSVILSGPNMLGTEVVTGSNWNAATHTLTLSTARGEVIRVQVTDIATGAYTVTLLKPIMHAPGNQENDFILKIGYQVVDGDGDTDDAVLKVKIDDDTPCAVDDYGHVVAGTSHKIAQGNVLSNDLAGADGGKQFVGWANNAANNQAIAELSRYGTLTLDPVTGQYKFVLDNSDPDVLALGATTISHSLLYSMRDADGDISTAKLTIKITGQDDPVDIHGLKGDEVTVYEAHLADGSNPNAAALTQTGTFSVSSPDGLSSVTVAGQTVFDNGVFTPVTISDAQGTLKITAYNPATQTFSYSYSLTDNALVSGSGTSKQFTVVATDVDGSSDSASLDVRIVDDAPKAHDDKAPCIDVSPVPTVHVTLVLDLSGSMAGNKLTRLKEAVTELAKAYAQSGAQIHVNLITFGTSASNIGDYAFGSTLDAGYLSLLAKIQQLSVYQGNAQYTNYEAALAMAKAQIQADIGPTSGSELHRVYFISDGEPNRGDTGSSLTNPWRGFIADPDGDGNSATNHLVAYAIGINASGSSWANLDPIASNGDAITSSPEDLAGTLLGLVNVGGEATGNVLANDVPGADGIEKIVSVEVDGKTYTLNASESGIQVSGSGSGASSYSYSNGLLTLVTEYGTLSIQLKAHNGHQAGEYSFKAKANLTFDEDGKLSEIFKYTVVDGDGDLSSAKLEICIRSDLSVLVVGSNANDTGGSTVPHHLPSPLDPDKSGIVAGAYGKDVLIGDLGGNRVHVVPGQDYNIALILDRSGSMNDSPGGGYSSRLSLLKAAVKNFVGGLEGHSGNINLVLIGFNATAALLLSGTVNEVLAKLAQSGNALDSLTSTGATNYEAAMKAANGWFAGIEINGYQNLAYFLTDGNPTVHDANPSSSGSTVNFNDVNNALDDAAALMARADLHAIGMGNNVTSSILRFFDNTNPNGTATYTNGSSVEAPVGQPTIVTTPQALLAELDSGGTTQVPATLGNDHLVGNAGDDLIFGDALNTSWLPGSHGSATPGYQVLVDYLTAQKGGVAPTQAELTTFIWNNAAKLGASVPDSGGNDVLEGGAGNDWLFGQGGDDLLIGGLGNDLLVGGLGNDLLVGGAGKDVFKWLAGDSGHDRVADFTLSGADKDVLDLSDLLPGSGSLDSLLSFGIVGGNSLIGVSTVASGPVVQTIELQNVDLANHYGVTPGSGGIVSAADAATIINDMLGDQSLKVDTV</sequence>
<comment type="caution">
    <text evidence="4">The sequence shown here is derived from an EMBL/GenBank/DDBJ whole genome shotgun (WGS) entry which is preliminary data.</text>
</comment>
<organism evidence="4 5">
    <name type="scientific">Zestomonas carbonaria</name>
    <dbReference type="NCBI Taxonomy" id="2762745"/>
    <lineage>
        <taxon>Bacteria</taxon>
        <taxon>Pseudomonadati</taxon>
        <taxon>Pseudomonadota</taxon>
        <taxon>Gammaproteobacteria</taxon>
        <taxon>Pseudomonadales</taxon>
        <taxon>Pseudomonadaceae</taxon>
        <taxon>Zestomonas</taxon>
    </lineage>
</organism>
<evidence type="ECO:0000259" key="3">
    <source>
        <dbReference type="PROSITE" id="PS50234"/>
    </source>
</evidence>
<dbReference type="EMBL" id="CAJFCI010000077">
    <property type="protein sequence ID" value="CAD5109655.1"/>
    <property type="molecule type" value="Genomic_DNA"/>
</dbReference>
<feature type="domain" description="VWFA" evidence="3">
    <location>
        <begin position="1706"/>
        <end position="1914"/>
    </location>
</feature>
<dbReference type="SUPFAM" id="SSF53300">
    <property type="entry name" value="vWA-like"/>
    <property type="match status" value="2"/>
</dbReference>
<protein>
    <recommendedName>
        <fullName evidence="3">VWFA domain-containing protein</fullName>
    </recommendedName>
</protein>
<dbReference type="InterPro" id="IPR002035">
    <property type="entry name" value="VWF_A"/>
</dbReference>
<feature type="compositionally biased region" description="Gly residues" evidence="2">
    <location>
        <begin position="930"/>
        <end position="940"/>
    </location>
</feature>
<dbReference type="PRINTS" id="PR00313">
    <property type="entry name" value="CABNDNGRPT"/>
</dbReference>
<evidence type="ECO:0000256" key="2">
    <source>
        <dbReference type="SAM" id="MobiDB-lite"/>
    </source>
</evidence>
<dbReference type="RefSeq" id="WP_187672968.1">
    <property type="nucleotide sequence ID" value="NZ_CAJFCI010000077.1"/>
</dbReference>
<feature type="region of interest" description="Disordered" evidence="2">
    <location>
        <begin position="927"/>
        <end position="946"/>
    </location>
</feature>
<feature type="domain" description="VWFA" evidence="3">
    <location>
        <begin position="1323"/>
        <end position="1496"/>
    </location>
</feature>
<dbReference type="Gene3D" id="2.150.10.10">
    <property type="entry name" value="Serralysin-like metalloprotease, C-terminal"/>
    <property type="match status" value="1"/>
</dbReference>
<dbReference type="InterPro" id="IPR011049">
    <property type="entry name" value="Serralysin-like_metalloprot_C"/>
</dbReference>
<dbReference type="SUPFAM" id="SSF51120">
    <property type="entry name" value="beta-Roll"/>
    <property type="match status" value="1"/>
</dbReference>
<gene>
    <name evidence="4" type="ORF">PSEWESI4_03961</name>
</gene>
<dbReference type="InterPro" id="IPR010221">
    <property type="entry name" value="VCBS_dom"/>
</dbReference>
<dbReference type="InterPro" id="IPR001343">
    <property type="entry name" value="Hemolysn_Ca-bd"/>
</dbReference>
<dbReference type="Proteomes" id="UP000583387">
    <property type="component" value="Unassembled WGS sequence"/>
</dbReference>
<keyword evidence="5" id="KW-1185">Reference proteome</keyword>
<dbReference type="CDD" id="cd00198">
    <property type="entry name" value="vWFA"/>
    <property type="match status" value="2"/>
</dbReference>
<dbReference type="InterPro" id="IPR047777">
    <property type="entry name" value="LapA-like_RM"/>
</dbReference>
<keyword evidence="1" id="KW-0106">Calcium</keyword>
<dbReference type="Pfam" id="PF00353">
    <property type="entry name" value="HemolysinCabind"/>
    <property type="match status" value="2"/>
</dbReference>
<reference evidence="4 5" key="1">
    <citation type="submission" date="2020-08" db="EMBL/GenBank/DDBJ databases">
        <authorList>
            <person name="Criscuolo A."/>
        </authorList>
    </citation>
    <scope>NUCLEOTIDE SEQUENCE [LARGE SCALE GENOMIC DNA]</scope>
    <source>
        <strain evidence="4">CIP111764</strain>
    </source>
</reference>
<evidence type="ECO:0000313" key="5">
    <source>
        <dbReference type="Proteomes" id="UP000583387"/>
    </source>
</evidence>
<evidence type="ECO:0000313" key="4">
    <source>
        <dbReference type="EMBL" id="CAD5109655.1"/>
    </source>
</evidence>
<dbReference type="InterPro" id="IPR018511">
    <property type="entry name" value="Hemolysin-typ_Ca-bd_CS"/>
</dbReference>
<dbReference type="InterPro" id="IPR040853">
    <property type="entry name" value="RapA2_cadherin-like"/>
</dbReference>
<name>A0A7U7ESY3_9GAMM</name>
<dbReference type="Pfam" id="PF13519">
    <property type="entry name" value="VWA_2"/>
    <property type="match status" value="2"/>
</dbReference>
<dbReference type="InterPro" id="IPR019960">
    <property type="entry name" value="T1SS_VCA0849"/>
</dbReference>
<dbReference type="NCBIfam" id="NF033682">
    <property type="entry name" value="retention_LapA"/>
    <property type="match status" value="1"/>
</dbReference>
<proteinExistence type="predicted"/>
<accession>A0A7U7ESY3</accession>
<dbReference type="PROSITE" id="PS50234">
    <property type="entry name" value="VWFA"/>
    <property type="match status" value="2"/>
</dbReference>
<dbReference type="SMART" id="SM00327">
    <property type="entry name" value="VWA"/>
    <property type="match status" value="2"/>
</dbReference>